<dbReference type="EMBL" id="VSSQ01113041">
    <property type="protein sequence ID" value="MPN49624.1"/>
    <property type="molecule type" value="Genomic_DNA"/>
</dbReference>
<dbReference type="AlphaFoldDB" id="A0A645IMS4"/>
<name>A0A645IMS4_9ZZZZ</name>
<comment type="caution">
    <text evidence="1">The sequence shown here is derived from an EMBL/GenBank/DDBJ whole genome shotgun (WGS) entry which is preliminary data.</text>
</comment>
<accession>A0A645IMS4</accession>
<protein>
    <submittedName>
        <fullName evidence="1">Uncharacterized protein</fullName>
    </submittedName>
</protein>
<sequence>MKRDWRERILSLKTQSAVIEGALRGDFRTSTDLPHRGKGLPSVKAQADVGNIENLTIITNRAYCSLSGRDSSVIKKKELMDSLKGTLYYWESPVELFKEE</sequence>
<organism evidence="1">
    <name type="scientific">bioreactor metagenome</name>
    <dbReference type="NCBI Taxonomy" id="1076179"/>
    <lineage>
        <taxon>unclassified sequences</taxon>
        <taxon>metagenomes</taxon>
        <taxon>ecological metagenomes</taxon>
    </lineage>
</organism>
<proteinExistence type="predicted"/>
<evidence type="ECO:0000313" key="1">
    <source>
        <dbReference type="EMBL" id="MPN49624.1"/>
    </source>
</evidence>
<gene>
    <name evidence="1" type="ORF">SDC9_197246</name>
</gene>
<reference evidence="1" key="1">
    <citation type="submission" date="2019-08" db="EMBL/GenBank/DDBJ databases">
        <authorList>
            <person name="Kucharzyk K."/>
            <person name="Murdoch R.W."/>
            <person name="Higgins S."/>
            <person name="Loffler F."/>
        </authorList>
    </citation>
    <scope>NUCLEOTIDE SEQUENCE</scope>
</reference>